<dbReference type="SUPFAM" id="SSF54897">
    <property type="entry name" value="Protease propeptides/inhibitors"/>
    <property type="match status" value="1"/>
</dbReference>
<protein>
    <submittedName>
        <fullName evidence="9">Peptidase S8/S53 domain-containing protein</fullName>
    </submittedName>
</protein>
<keyword evidence="2 5" id="KW-0645">Protease</keyword>
<organism evidence="9 10">
    <name type="scientific">Seiridium unicorne</name>
    <dbReference type="NCBI Taxonomy" id="138068"/>
    <lineage>
        <taxon>Eukaryota</taxon>
        <taxon>Fungi</taxon>
        <taxon>Dikarya</taxon>
        <taxon>Ascomycota</taxon>
        <taxon>Pezizomycotina</taxon>
        <taxon>Sordariomycetes</taxon>
        <taxon>Xylariomycetidae</taxon>
        <taxon>Amphisphaeriales</taxon>
        <taxon>Sporocadaceae</taxon>
        <taxon>Seiridium</taxon>
    </lineage>
</organism>
<keyword evidence="10" id="KW-1185">Reference proteome</keyword>
<dbReference type="PRINTS" id="PR00723">
    <property type="entry name" value="SUBTILISIN"/>
</dbReference>
<dbReference type="InterPro" id="IPR034193">
    <property type="entry name" value="PCSK9_ProteinaseK-like"/>
</dbReference>
<name>A0ABR2VIG0_9PEZI</name>
<reference evidence="9 10" key="1">
    <citation type="journal article" date="2024" name="J. Plant Pathol.">
        <title>Sequence and assembly of the genome of Seiridium unicorne, isolate CBS 538.82, causal agent of cypress canker disease.</title>
        <authorList>
            <person name="Scali E."/>
            <person name="Rocca G.D."/>
            <person name="Danti R."/>
            <person name="Garbelotto M."/>
            <person name="Barberini S."/>
            <person name="Baroncelli R."/>
            <person name="Emiliani G."/>
        </authorList>
    </citation>
    <scope>NUCLEOTIDE SEQUENCE [LARGE SCALE GENOMIC DNA]</scope>
    <source>
        <strain evidence="9 10">BM-138-508</strain>
    </source>
</reference>
<dbReference type="InterPro" id="IPR023828">
    <property type="entry name" value="Peptidase_S8_Ser-AS"/>
</dbReference>
<feature type="signal peptide" evidence="7">
    <location>
        <begin position="1"/>
        <end position="20"/>
    </location>
</feature>
<evidence type="ECO:0000259" key="8">
    <source>
        <dbReference type="Pfam" id="PF00082"/>
    </source>
</evidence>
<evidence type="ECO:0000256" key="3">
    <source>
        <dbReference type="ARBA" id="ARBA00022801"/>
    </source>
</evidence>
<dbReference type="CDD" id="cd04077">
    <property type="entry name" value="Peptidases_S8_PCSK9_ProteinaseK_like"/>
    <property type="match status" value="1"/>
</dbReference>
<evidence type="ECO:0000256" key="7">
    <source>
        <dbReference type="SAM" id="SignalP"/>
    </source>
</evidence>
<dbReference type="PROSITE" id="PS00136">
    <property type="entry name" value="SUBTILASE_ASP"/>
    <property type="match status" value="1"/>
</dbReference>
<dbReference type="Pfam" id="PF00082">
    <property type="entry name" value="Peptidase_S8"/>
    <property type="match status" value="1"/>
</dbReference>
<feature type="active site" description="Charge relay system" evidence="5">
    <location>
        <position position="364"/>
    </location>
</feature>
<feature type="active site" description="Charge relay system" evidence="5">
    <location>
        <position position="201"/>
    </location>
</feature>
<dbReference type="Gene3D" id="3.30.70.80">
    <property type="entry name" value="Peptidase S8 propeptide/proteinase inhibitor I9"/>
    <property type="match status" value="1"/>
</dbReference>
<dbReference type="Proteomes" id="UP001408356">
    <property type="component" value="Unassembled WGS sequence"/>
</dbReference>
<evidence type="ECO:0000256" key="1">
    <source>
        <dbReference type="ARBA" id="ARBA00011073"/>
    </source>
</evidence>
<comment type="caution">
    <text evidence="9">The sequence shown here is derived from an EMBL/GenBank/DDBJ whole genome shotgun (WGS) entry which is preliminary data.</text>
</comment>
<dbReference type="Gene3D" id="3.40.50.200">
    <property type="entry name" value="Peptidase S8/S53 domain"/>
    <property type="match status" value="1"/>
</dbReference>
<keyword evidence="3 5" id="KW-0378">Hydrolase</keyword>
<dbReference type="InterPro" id="IPR036852">
    <property type="entry name" value="Peptidase_S8/S53_dom_sf"/>
</dbReference>
<dbReference type="InterPro" id="IPR000209">
    <property type="entry name" value="Peptidase_S8/S53_dom"/>
</dbReference>
<evidence type="ECO:0000256" key="4">
    <source>
        <dbReference type="ARBA" id="ARBA00022825"/>
    </source>
</evidence>
<keyword evidence="4 5" id="KW-0720">Serine protease</keyword>
<dbReference type="PROSITE" id="PS00138">
    <property type="entry name" value="SUBTILASE_SER"/>
    <property type="match status" value="1"/>
</dbReference>
<dbReference type="InterPro" id="IPR037045">
    <property type="entry name" value="S8pro/Inhibitor_I9_sf"/>
</dbReference>
<dbReference type="InterPro" id="IPR022398">
    <property type="entry name" value="Peptidase_S8_His-AS"/>
</dbReference>
<sequence length="418" mass="44520">MQYRLFAIAAVLANAAFIAAAPATSLRDDIIRDSWIITLRDDAPDSVFNGFQRHFLKRSEEGHIQINHEYDTGAGSFRGFALSGPSDAVMALSESEWVENIEQDRWFSLSVDKPSEHRENGSVPVKHHTKPLDKFQWNLERISHKGHHAPPKDSEYLCPDGCGAGTYIYVIDSGVSPHSEFEGRLEEGLNLCEDKYDLDGHGTHVAGIAAGRNRGVAQNAEIISVKVFCHNGAGTGADVVKGVTWAINDVVSKGRTGKAVFNLSFGGKRSGLPGTRDVIMKVVAKAYEAGIFVAVAAGNQGIDAFNTSPAAEPAACTAGGINEAGKFYHGTNWGRAVDVLAPAVKVWSASFRGPENITAMSGTSMAAPHVAGVAATLLGSGKNILPHELCSQLNVMGDTLQGPIPGNTTKQMLWNGAS</sequence>
<keyword evidence="7" id="KW-0732">Signal</keyword>
<evidence type="ECO:0000256" key="5">
    <source>
        <dbReference type="PROSITE-ProRule" id="PRU01240"/>
    </source>
</evidence>
<dbReference type="PROSITE" id="PS51892">
    <property type="entry name" value="SUBTILASE"/>
    <property type="match status" value="1"/>
</dbReference>
<dbReference type="InterPro" id="IPR050131">
    <property type="entry name" value="Peptidase_S8_subtilisin-like"/>
</dbReference>
<dbReference type="InterPro" id="IPR015500">
    <property type="entry name" value="Peptidase_S8_subtilisin-rel"/>
</dbReference>
<dbReference type="InterPro" id="IPR023827">
    <property type="entry name" value="Peptidase_S8_Asp-AS"/>
</dbReference>
<dbReference type="PROSITE" id="PS00137">
    <property type="entry name" value="SUBTILASE_HIS"/>
    <property type="match status" value="1"/>
</dbReference>
<feature type="chain" id="PRO_5047089844" evidence="7">
    <location>
        <begin position="21"/>
        <end position="418"/>
    </location>
</feature>
<evidence type="ECO:0000256" key="2">
    <source>
        <dbReference type="ARBA" id="ARBA00022670"/>
    </source>
</evidence>
<dbReference type="EMBL" id="JARVKF010000001">
    <property type="protein sequence ID" value="KAK9426694.1"/>
    <property type="molecule type" value="Genomic_DNA"/>
</dbReference>
<gene>
    <name evidence="9" type="ORF">SUNI508_00221</name>
</gene>
<dbReference type="PANTHER" id="PTHR43806">
    <property type="entry name" value="PEPTIDASE S8"/>
    <property type="match status" value="1"/>
</dbReference>
<dbReference type="PANTHER" id="PTHR43806:SF11">
    <property type="entry name" value="CEREVISIN-RELATED"/>
    <property type="match status" value="1"/>
</dbReference>
<accession>A0ABR2VIG0</accession>
<evidence type="ECO:0000256" key="6">
    <source>
        <dbReference type="RuleBase" id="RU003355"/>
    </source>
</evidence>
<evidence type="ECO:0000313" key="9">
    <source>
        <dbReference type="EMBL" id="KAK9426694.1"/>
    </source>
</evidence>
<feature type="active site" description="Charge relay system" evidence="5">
    <location>
        <position position="172"/>
    </location>
</feature>
<proteinExistence type="inferred from homology"/>
<dbReference type="SUPFAM" id="SSF52743">
    <property type="entry name" value="Subtilisin-like"/>
    <property type="match status" value="1"/>
</dbReference>
<evidence type="ECO:0000313" key="10">
    <source>
        <dbReference type="Proteomes" id="UP001408356"/>
    </source>
</evidence>
<comment type="similarity">
    <text evidence="1 5 6">Belongs to the peptidase S8 family.</text>
</comment>
<feature type="domain" description="Peptidase S8/S53" evidence="8">
    <location>
        <begin position="163"/>
        <end position="388"/>
    </location>
</feature>